<accession>A0A165DKN0</accession>
<name>A0A165DKN0_EXIGL</name>
<feature type="compositionally biased region" description="Basic and acidic residues" evidence="1">
    <location>
        <begin position="55"/>
        <end position="71"/>
    </location>
</feature>
<reference evidence="2 3" key="1">
    <citation type="journal article" date="2016" name="Mol. Biol. Evol.">
        <title>Comparative Genomics of Early-Diverging Mushroom-Forming Fungi Provides Insights into the Origins of Lignocellulose Decay Capabilities.</title>
        <authorList>
            <person name="Nagy L.G."/>
            <person name="Riley R."/>
            <person name="Tritt A."/>
            <person name="Adam C."/>
            <person name="Daum C."/>
            <person name="Floudas D."/>
            <person name="Sun H."/>
            <person name="Yadav J.S."/>
            <person name="Pangilinan J."/>
            <person name="Larsson K.H."/>
            <person name="Matsuura K."/>
            <person name="Barry K."/>
            <person name="Labutti K."/>
            <person name="Kuo R."/>
            <person name="Ohm R.A."/>
            <person name="Bhattacharya S.S."/>
            <person name="Shirouzu T."/>
            <person name="Yoshinaga Y."/>
            <person name="Martin F.M."/>
            <person name="Grigoriev I.V."/>
            <person name="Hibbett D.S."/>
        </authorList>
    </citation>
    <scope>NUCLEOTIDE SEQUENCE [LARGE SCALE GENOMIC DNA]</scope>
    <source>
        <strain evidence="2 3">HHB12029</strain>
    </source>
</reference>
<dbReference type="InParanoid" id="A0A165DKN0"/>
<gene>
    <name evidence="2" type="ORF">EXIGLDRAFT_278318</name>
</gene>
<protein>
    <submittedName>
        <fullName evidence="2">Uncharacterized protein</fullName>
    </submittedName>
</protein>
<dbReference type="EMBL" id="KV426211">
    <property type="protein sequence ID" value="KZV84778.1"/>
    <property type="molecule type" value="Genomic_DNA"/>
</dbReference>
<evidence type="ECO:0000313" key="3">
    <source>
        <dbReference type="Proteomes" id="UP000077266"/>
    </source>
</evidence>
<organism evidence="2 3">
    <name type="scientific">Exidia glandulosa HHB12029</name>
    <dbReference type="NCBI Taxonomy" id="1314781"/>
    <lineage>
        <taxon>Eukaryota</taxon>
        <taxon>Fungi</taxon>
        <taxon>Dikarya</taxon>
        <taxon>Basidiomycota</taxon>
        <taxon>Agaricomycotina</taxon>
        <taxon>Agaricomycetes</taxon>
        <taxon>Auriculariales</taxon>
        <taxon>Exidiaceae</taxon>
        <taxon>Exidia</taxon>
    </lineage>
</organism>
<feature type="compositionally biased region" description="Acidic residues" evidence="1">
    <location>
        <begin position="81"/>
        <end position="91"/>
    </location>
</feature>
<dbReference type="AlphaFoldDB" id="A0A165DKN0"/>
<sequence length="229" mass="24611">MSSTNSASICAAALPMPLAPPVMTATLPLCSAGCWPASVGCRTSAPRVPAARAGDPLRDERRDDIGRRGIRSEIAMLGGGDGDDDDDDGDGDVTSTSGWAHVASRLQPYNGIGPNVIPASRALTVAHDLPANPATLCRRHIVTARFAVRREKSHECQNSHTSDDSKLVSMDSTCGERFSTKQWGREARSGCLAMLRYMHVRRMSCSLSRPAPPTRTFDAHSLRLQQARS</sequence>
<proteinExistence type="predicted"/>
<keyword evidence="3" id="KW-1185">Reference proteome</keyword>
<dbReference type="Proteomes" id="UP000077266">
    <property type="component" value="Unassembled WGS sequence"/>
</dbReference>
<evidence type="ECO:0000313" key="2">
    <source>
        <dbReference type="EMBL" id="KZV84778.1"/>
    </source>
</evidence>
<evidence type="ECO:0000256" key="1">
    <source>
        <dbReference type="SAM" id="MobiDB-lite"/>
    </source>
</evidence>
<feature type="region of interest" description="Disordered" evidence="1">
    <location>
        <begin position="46"/>
        <end position="96"/>
    </location>
</feature>